<dbReference type="SUPFAM" id="SSF52172">
    <property type="entry name" value="CheY-like"/>
    <property type="match status" value="1"/>
</dbReference>
<evidence type="ECO:0000256" key="1">
    <source>
        <dbReference type="ARBA" id="ARBA00022553"/>
    </source>
</evidence>
<feature type="modified residue" description="4-aspartylphosphate" evidence="2">
    <location>
        <position position="60"/>
    </location>
</feature>
<dbReference type="Pfam" id="PF00072">
    <property type="entry name" value="Response_reg"/>
    <property type="match status" value="1"/>
</dbReference>
<dbReference type="SMART" id="SM00448">
    <property type="entry name" value="REC"/>
    <property type="match status" value="1"/>
</dbReference>
<reference evidence="4" key="1">
    <citation type="submission" date="2016-12" db="EMBL/GenBank/DDBJ databases">
        <title>Discovery of methanogenic haloarchaea.</title>
        <authorList>
            <person name="Sorokin D.Y."/>
            <person name="Makarova K.S."/>
            <person name="Abbas B."/>
            <person name="Ferrer M."/>
            <person name="Golyshin P.N."/>
        </authorList>
    </citation>
    <scope>NUCLEOTIDE SEQUENCE [LARGE SCALE GENOMIC DNA]</scope>
    <source>
        <strain evidence="4">HMET1</strain>
    </source>
</reference>
<feature type="domain" description="Response regulatory" evidence="3">
    <location>
        <begin position="2"/>
        <end position="129"/>
    </location>
</feature>
<dbReference type="InterPro" id="IPR011006">
    <property type="entry name" value="CheY-like_superfamily"/>
</dbReference>
<keyword evidence="1 2" id="KW-0597">Phosphoprotein</keyword>
<dbReference type="PANTHER" id="PTHR44591:SF3">
    <property type="entry name" value="RESPONSE REGULATORY DOMAIN-CONTAINING PROTEIN"/>
    <property type="match status" value="1"/>
</dbReference>
<name>A0A1Q6DWV1_METT1</name>
<dbReference type="AlphaFoldDB" id="A0A1Q6DWV1"/>
<proteinExistence type="predicted"/>
<evidence type="ECO:0000256" key="2">
    <source>
        <dbReference type="PROSITE-ProRule" id="PRU00169"/>
    </source>
</evidence>
<sequence>MKVLFVDDDPSICEQAETFLERENEFLDIEDEELEVESVSSAKEALNIIDDMEYDCIVSDYHMPEIDGLEFLDFLRVVKEEKSEELLFIIFTGKGCEDVAMEALNNGADRYLKKEGDPLSQYGLLAEAIIEETKKNQTKE</sequence>
<dbReference type="GO" id="GO:0000160">
    <property type="term" value="P:phosphorelay signal transduction system"/>
    <property type="evidence" value="ECO:0007669"/>
    <property type="project" value="InterPro"/>
</dbReference>
<dbReference type="InterPro" id="IPR050595">
    <property type="entry name" value="Bact_response_regulator"/>
</dbReference>
<dbReference type="CDD" id="cd00156">
    <property type="entry name" value="REC"/>
    <property type="match status" value="1"/>
</dbReference>
<dbReference type="EMBL" id="MSDW01000001">
    <property type="protein sequence ID" value="OKY78836.1"/>
    <property type="molecule type" value="Genomic_DNA"/>
</dbReference>
<keyword evidence="5" id="KW-1185">Reference proteome</keyword>
<dbReference type="STRING" id="1903181.BTN85_1339"/>
<gene>
    <name evidence="4" type="ORF">BTN85_1339</name>
</gene>
<dbReference type="PANTHER" id="PTHR44591">
    <property type="entry name" value="STRESS RESPONSE REGULATOR PROTEIN 1"/>
    <property type="match status" value="1"/>
</dbReference>
<dbReference type="Proteomes" id="UP000185744">
    <property type="component" value="Unassembled WGS sequence"/>
</dbReference>
<accession>A0A1Q6DWV1</accession>
<evidence type="ECO:0000313" key="4">
    <source>
        <dbReference type="EMBL" id="OKY78836.1"/>
    </source>
</evidence>
<dbReference type="PROSITE" id="PS50110">
    <property type="entry name" value="RESPONSE_REGULATORY"/>
    <property type="match status" value="1"/>
</dbReference>
<evidence type="ECO:0000313" key="5">
    <source>
        <dbReference type="Proteomes" id="UP000185744"/>
    </source>
</evidence>
<comment type="caution">
    <text evidence="4">The sequence shown here is derived from an EMBL/GenBank/DDBJ whole genome shotgun (WGS) entry which is preliminary data.</text>
</comment>
<evidence type="ECO:0000259" key="3">
    <source>
        <dbReference type="PROSITE" id="PS50110"/>
    </source>
</evidence>
<dbReference type="InParanoid" id="A0A1Q6DWV1"/>
<dbReference type="InterPro" id="IPR001789">
    <property type="entry name" value="Sig_transdc_resp-reg_receiver"/>
</dbReference>
<dbReference type="Gene3D" id="3.40.50.2300">
    <property type="match status" value="1"/>
</dbReference>
<organism evidence="4 5">
    <name type="scientific">Methanohalarchaeum thermophilum</name>
    <dbReference type="NCBI Taxonomy" id="1903181"/>
    <lineage>
        <taxon>Archaea</taxon>
        <taxon>Methanobacteriati</taxon>
        <taxon>Methanobacteriota</taxon>
        <taxon>Methanonatronarchaeia</taxon>
        <taxon>Methanonatronarchaeales</taxon>
        <taxon>Methanonatronarchaeaceae</taxon>
        <taxon>Candidatus Methanohalarchaeum</taxon>
    </lineage>
</organism>
<protein>
    <submittedName>
        <fullName evidence="4">Rec domain CheY</fullName>
    </submittedName>
</protein>